<proteinExistence type="predicted"/>
<dbReference type="AlphaFoldDB" id="A0A4C1XZX0"/>
<sequence length="104" mass="11917">MGVNSGTVTRTELGTVIGRHKKRKIIYSTPARAESQIVSITRKYASECGFQAHRSGQMRVGKRSERFYESVDEVRDRRLSVPSEARRQWLNSIQVKNSLVYSLE</sequence>
<keyword evidence="2" id="KW-1185">Reference proteome</keyword>
<evidence type="ECO:0000313" key="2">
    <source>
        <dbReference type="Proteomes" id="UP000299102"/>
    </source>
</evidence>
<comment type="caution">
    <text evidence="1">The sequence shown here is derived from an EMBL/GenBank/DDBJ whole genome shotgun (WGS) entry which is preliminary data.</text>
</comment>
<protein>
    <submittedName>
        <fullName evidence="1">Uncharacterized protein</fullName>
    </submittedName>
</protein>
<dbReference type="Proteomes" id="UP000299102">
    <property type="component" value="Unassembled WGS sequence"/>
</dbReference>
<gene>
    <name evidence="1" type="ORF">EVAR_57590_1</name>
</gene>
<name>A0A4C1XZX0_EUMVA</name>
<evidence type="ECO:0000313" key="1">
    <source>
        <dbReference type="EMBL" id="GBP68264.1"/>
    </source>
</evidence>
<accession>A0A4C1XZX0</accession>
<dbReference type="EMBL" id="BGZK01001006">
    <property type="protein sequence ID" value="GBP68264.1"/>
    <property type="molecule type" value="Genomic_DNA"/>
</dbReference>
<organism evidence="1 2">
    <name type="scientific">Eumeta variegata</name>
    <name type="common">Bagworm moth</name>
    <name type="synonym">Eumeta japonica</name>
    <dbReference type="NCBI Taxonomy" id="151549"/>
    <lineage>
        <taxon>Eukaryota</taxon>
        <taxon>Metazoa</taxon>
        <taxon>Ecdysozoa</taxon>
        <taxon>Arthropoda</taxon>
        <taxon>Hexapoda</taxon>
        <taxon>Insecta</taxon>
        <taxon>Pterygota</taxon>
        <taxon>Neoptera</taxon>
        <taxon>Endopterygota</taxon>
        <taxon>Lepidoptera</taxon>
        <taxon>Glossata</taxon>
        <taxon>Ditrysia</taxon>
        <taxon>Tineoidea</taxon>
        <taxon>Psychidae</taxon>
        <taxon>Oiketicinae</taxon>
        <taxon>Eumeta</taxon>
    </lineage>
</organism>
<reference evidence="1 2" key="1">
    <citation type="journal article" date="2019" name="Commun. Biol.">
        <title>The bagworm genome reveals a unique fibroin gene that provides high tensile strength.</title>
        <authorList>
            <person name="Kono N."/>
            <person name="Nakamura H."/>
            <person name="Ohtoshi R."/>
            <person name="Tomita M."/>
            <person name="Numata K."/>
            <person name="Arakawa K."/>
        </authorList>
    </citation>
    <scope>NUCLEOTIDE SEQUENCE [LARGE SCALE GENOMIC DNA]</scope>
</reference>